<dbReference type="EMBL" id="CP071793">
    <property type="protein sequence ID" value="QTD48476.1"/>
    <property type="molecule type" value="Genomic_DNA"/>
</dbReference>
<evidence type="ECO:0000313" key="3">
    <source>
        <dbReference type="Proteomes" id="UP000663929"/>
    </source>
</evidence>
<proteinExistence type="predicted"/>
<gene>
    <name evidence="2" type="ORF">J3U87_23095</name>
</gene>
<dbReference type="AlphaFoldDB" id="A0A8A4TEU4"/>
<evidence type="ECO:0000256" key="1">
    <source>
        <dbReference type="SAM" id="SignalP"/>
    </source>
</evidence>
<keyword evidence="1" id="KW-0732">Signal</keyword>
<protein>
    <submittedName>
        <fullName evidence="2">Uncharacterized protein</fullName>
    </submittedName>
</protein>
<feature type="chain" id="PRO_5035173329" evidence="1">
    <location>
        <begin position="23"/>
        <end position="249"/>
    </location>
</feature>
<accession>A0A8A4TEU4</accession>
<sequence length="249" mass="27303">MNGRSILFAIWCGFTFATPALGQDMANALDLLASARERGAVTAWRSAHAAFESATNQPAHQVEAHYYAGFCSFALAVTPGVEDPIRWMNEAVSHLFRAQDIDARHAEASALLALALALGNRLDPKRCTAGFFNPGALVNRARHEEPDNPRVALIAAMWLTLNQSTVSDSHEKIRGRLSRADRLFANEAERDAPKPWGSVEHRAWRTLVLRTLDDEPRTAGIPASWADQTVLPRLFRTTANATDSKPGPP</sequence>
<feature type="signal peptide" evidence="1">
    <location>
        <begin position="1"/>
        <end position="22"/>
    </location>
</feature>
<evidence type="ECO:0000313" key="2">
    <source>
        <dbReference type="EMBL" id="QTD48476.1"/>
    </source>
</evidence>
<dbReference type="KEGG" id="scor:J3U87_23095"/>
<dbReference type="RefSeq" id="WP_237378132.1">
    <property type="nucleotide sequence ID" value="NZ_CP071793.1"/>
</dbReference>
<keyword evidence="3" id="KW-1185">Reference proteome</keyword>
<name>A0A8A4TEU4_SULCO</name>
<organism evidence="2 3">
    <name type="scientific">Sulfidibacter corallicola</name>
    <dbReference type="NCBI Taxonomy" id="2818388"/>
    <lineage>
        <taxon>Bacteria</taxon>
        <taxon>Pseudomonadati</taxon>
        <taxon>Acidobacteriota</taxon>
        <taxon>Holophagae</taxon>
        <taxon>Acanthopleuribacterales</taxon>
        <taxon>Acanthopleuribacteraceae</taxon>
        <taxon>Sulfidibacter</taxon>
    </lineage>
</organism>
<dbReference type="Proteomes" id="UP000663929">
    <property type="component" value="Chromosome"/>
</dbReference>
<reference evidence="2" key="1">
    <citation type="submission" date="2021-03" db="EMBL/GenBank/DDBJ databases">
        <title>Acanthopleuribacteraceae sp. M133.</title>
        <authorList>
            <person name="Wang G."/>
        </authorList>
    </citation>
    <scope>NUCLEOTIDE SEQUENCE</scope>
    <source>
        <strain evidence="2">M133</strain>
    </source>
</reference>